<evidence type="ECO:0000313" key="3">
    <source>
        <dbReference type="Proteomes" id="UP001198163"/>
    </source>
</evidence>
<evidence type="ECO:0000256" key="1">
    <source>
        <dbReference type="SAM" id="SignalP"/>
    </source>
</evidence>
<keyword evidence="3" id="KW-1185">Reference proteome</keyword>
<protein>
    <recommendedName>
        <fullName evidence="4">Lipoprotein</fullName>
    </recommendedName>
</protein>
<dbReference type="Proteomes" id="UP001198163">
    <property type="component" value="Unassembled WGS sequence"/>
</dbReference>
<organism evidence="2 3">
    <name type="scientific">Teretinema zuelzerae</name>
    <dbReference type="NCBI Taxonomy" id="156"/>
    <lineage>
        <taxon>Bacteria</taxon>
        <taxon>Pseudomonadati</taxon>
        <taxon>Spirochaetota</taxon>
        <taxon>Spirochaetia</taxon>
        <taxon>Spirochaetales</taxon>
        <taxon>Treponemataceae</taxon>
        <taxon>Teretinema</taxon>
    </lineage>
</organism>
<dbReference type="RefSeq" id="WP_230756021.1">
    <property type="nucleotide sequence ID" value="NZ_JAINWA010000003.1"/>
</dbReference>
<proteinExistence type="predicted"/>
<reference evidence="2" key="1">
    <citation type="submission" date="2021-08" db="EMBL/GenBank/DDBJ databases">
        <title>Comparative analyses of Brucepasteria parasyntrophica and Teretinema zuelzerae.</title>
        <authorList>
            <person name="Song Y."/>
            <person name="Brune A."/>
        </authorList>
    </citation>
    <scope>NUCLEOTIDE SEQUENCE</scope>
    <source>
        <strain evidence="2">DSM 1903</strain>
    </source>
</reference>
<feature type="chain" id="PRO_5042138126" description="Lipoprotein" evidence="1">
    <location>
        <begin position="19"/>
        <end position="204"/>
    </location>
</feature>
<dbReference type="EMBL" id="JAINWA010000003">
    <property type="protein sequence ID" value="MCD1655170.1"/>
    <property type="molecule type" value="Genomic_DNA"/>
</dbReference>
<keyword evidence="1" id="KW-0732">Signal</keyword>
<comment type="caution">
    <text evidence="2">The sequence shown here is derived from an EMBL/GenBank/DDBJ whole genome shotgun (WGS) entry which is preliminary data.</text>
</comment>
<name>A0AAE3EJ10_9SPIR</name>
<feature type="signal peptide" evidence="1">
    <location>
        <begin position="1"/>
        <end position="18"/>
    </location>
</feature>
<sequence length="204" mass="21927">MIKSVLNCIPALLLAVGAAGCLSVPSVSRGPEPGTVGFYGMAPVQSRVATEDTVARRMSTPGDRLYVYRVNGTMVSIGEGKTSPGAKVVPLDEAAAGTIITPESAKRLAAWLEKAIAAYDNKNKKESQYMDFRVLANGEVSSSSSKDGVPAVPEEYIQMRFQYVYNEGVEADGEVVNYYLGGGKRPNRLTYNEIKILLSSLQKP</sequence>
<evidence type="ECO:0008006" key="4">
    <source>
        <dbReference type="Google" id="ProtNLM"/>
    </source>
</evidence>
<accession>A0AAE3EJ10</accession>
<dbReference type="PROSITE" id="PS51257">
    <property type="entry name" value="PROKAR_LIPOPROTEIN"/>
    <property type="match status" value="1"/>
</dbReference>
<gene>
    <name evidence="2" type="ORF">K7J14_10710</name>
</gene>
<dbReference type="AlphaFoldDB" id="A0AAE3EJ10"/>
<evidence type="ECO:0000313" key="2">
    <source>
        <dbReference type="EMBL" id="MCD1655170.1"/>
    </source>
</evidence>